<feature type="chain" id="PRO_5045844759" evidence="1">
    <location>
        <begin position="20"/>
        <end position="102"/>
    </location>
</feature>
<dbReference type="Proteomes" id="UP001345963">
    <property type="component" value="Unassembled WGS sequence"/>
</dbReference>
<evidence type="ECO:0000313" key="3">
    <source>
        <dbReference type="Proteomes" id="UP001345963"/>
    </source>
</evidence>
<sequence length="102" mass="12100">MSLCMIVCIVCLFCCPVMDWQPFQGVPRTPLEIGTSSPMTLYGRCGYRIWMDGWKDCLLPLYQTVYKSPKQPLLTYYIQWFIDTIRNALSYNVFTWNKLHWT</sequence>
<proteinExistence type="predicted"/>
<accession>A0ABU7BSC2</accession>
<name>A0ABU7BSC2_9TELE</name>
<comment type="caution">
    <text evidence="2">The sequence shown here is derived from an EMBL/GenBank/DDBJ whole genome shotgun (WGS) entry which is preliminary data.</text>
</comment>
<reference evidence="2 3" key="1">
    <citation type="submission" date="2021-07" db="EMBL/GenBank/DDBJ databases">
        <authorList>
            <person name="Palmer J.M."/>
        </authorList>
    </citation>
    <scope>NUCLEOTIDE SEQUENCE [LARGE SCALE GENOMIC DNA]</scope>
    <source>
        <strain evidence="2 3">AT_MEX2019</strain>
        <tissue evidence="2">Muscle</tissue>
    </source>
</reference>
<keyword evidence="3" id="KW-1185">Reference proteome</keyword>
<dbReference type="EMBL" id="JAHUTI010068854">
    <property type="protein sequence ID" value="MED6253566.1"/>
    <property type="molecule type" value="Genomic_DNA"/>
</dbReference>
<feature type="signal peptide" evidence="1">
    <location>
        <begin position="1"/>
        <end position="19"/>
    </location>
</feature>
<evidence type="ECO:0000256" key="1">
    <source>
        <dbReference type="SAM" id="SignalP"/>
    </source>
</evidence>
<evidence type="ECO:0000313" key="2">
    <source>
        <dbReference type="EMBL" id="MED6253566.1"/>
    </source>
</evidence>
<gene>
    <name evidence="2" type="ORF">ATANTOWER_001781</name>
</gene>
<keyword evidence="1" id="KW-0732">Signal</keyword>
<organism evidence="2 3">
    <name type="scientific">Ataeniobius toweri</name>
    <dbReference type="NCBI Taxonomy" id="208326"/>
    <lineage>
        <taxon>Eukaryota</taxon>
        <taxon>Metazoa</taxon>
        <taxon>Chordata</taxon>
        <taxon>Craniata</taxon>
        <taxon>Vertebrata</taxon>
        <taxon>Euteleostomi</taxon>
        <taxon>Actinopterygii</taxon>
        <taxon>Neopterygii</taxon>
        <taxon>Teleostei</taxon>
        <taxon>Neoteleostei</taxon>
        <taxon>Acanthomorphata</taxon>
        <taxon>Ovalentaria</taxon>
        <taxon>Atherinomorphae</taxon>
        <taxon>Cyprinodontiformes</taxon>
        <taxon>Goodeidae</taxon>
        <taxon>Ataeniobius</taxon>
    </lineage>
</organism>
<protein>
    <submittedName>
        <fullName evidence="2">Uncharacterized protein</fullName>
    </submittedName>
</protein>